<dbReference type="Gramene" id="Solyc07g021595.1.1">
    <property type="protein sequence ID" value="Solyc07g021595.1.1"/>
    <property type="gene ID" value="Solyc07g021595.1"/>
</dbReference>
<proteinExistence type="predicted"/>
<dbReference type="Gene3D" id="3.10.10.10">
    <property type="entry name" value="HIV Type 1 Reverse Transcriptase, subunit A, domain 1"/>
    <property type="match status" value="1"/>
</dbReference>
<evidence type="ECO:0000313" key="1">
    <source>
        <dbReference type="EnsemblPlants" id="Solyc07g021595.1.1"/>
    </source>
</evidence>
<reference evidence="1" key="1">
    <citation type="journal article" date="2012" name="Nature">
        <title>The tomato genome sequence provides insights into fleshy fruit evolution.</title>
        <authorList>
            <consortium name="Tomato Genome Consortium"/>
        </authorList>
    </citation>
    <scope>NUCLEOTIDE SEQUENCE [LARGE SCALE GENOMIC DNA]</scope>
    <source>
        <strain evidence="1">cv. Heinz 1706</strain>
    </source>
</reference>
<protein>
    <submittedName>
        <fullName evidence="1">Uncharacterized protein</fullName>
    </submittedName>
</protein>
<name>A0A3Q7I3H4_SOLLC</name>
<sequence>MAQPKLEEIIKKLKELLEASHIRQSKAPYGMSVYFQKKKDGILPRRIVEGDEQKTTRVSRYEAHSAFCLNQCTRHLFHDDEQPISPIIGVVRGCVKHIGGERGALGENLPSLTGKPTLCQVGQVRVFPARGALLSPCYKLGRTTDGRGEDLDISGVGGTNDGDRSTILPWTFKLLSQVHPWKLTKATSLSELLKKNKALVGARSA</sequence>
<dbReference type="AlphaFoldDB" id="A0A3Q7I3H4"/>
<organism evidence="1">
    <name type="scientific">Solanum lycopersicum</name>
    <name type="common">Tomato</name>
    <name type="synonym">Lycopersicon esculentum</name>
    <dbReference type="NCBI Taxonomy" id="4081"/>
    <lineage>
        <taxon>Eukaryota</taxon>
        <taxon>Viridiplantae</taxon>
        <taxon>Streptophyta</taxon>
        <taxon>Embryophyta</taxon>
        <taxon>Tracheophyta</taxon>
        <taxon>Spermatophyta</taxon>
        <taxon>Magnoliopsida</taxon>
        <taxon>eudicotyledons</taxon>
        <taxon>Gunneridae</taxon>
        <taxon>Pentapetalae</taxon>
        <taxon>asterids</taxon>
        <taxon>lamiids</taxon>
        <taxon>Solanales</taxon>
        <taxon>Solanaceae</taxon>
        <taxon>Solanoideae</taxon>
        <taxon>Solaneae</taxon>
        <taxon>Solanum</taxon>
        <taxon>Solanum subgen. Lycopersicon</taxon>
    </lineage>
</organism>
<dbReference type="EnsemblPlants" id="Solyc07g021595.1.1">
    <property type="protein sequence ID" value="Solyc07g021595.1.1"/>
    <property type="gene ID" value="Solyc07g021595.1"/>
</dbReference>
<dbReference type="InParanoid" id="A0A3Q7I3H4"/>
<dbReference type="Proteomes" id="UP000004994">
    <property type="component" value="Chromosome 7"/>
</dbReference>
<evidence type="ECO:0000313" key="2">
    <source>
        <dbReference type="Proteomes" id="UP000004994"/>
    </source>
</evidence>
<keyword evidence="2" id="KW-1185">Reference proteome</keyword>
<accession>A0A3Q7I3H4</accession>
<reference evidence="1" key="2">
    <citation type="submission" date="2019-01" db="UniProtKB">
        <authorList>
            <consortium name="EnsemblPlants"/>
        </authorList>
    </citation>
    <scope>IDENTIFICATION</scope>
    <source>
        <strain evidence="1">cv. Heinz 1706</strain>
    </source>
</reference>